<dbReference type="InterPro" id="IPR050171">
    <property type="entry name" value="MFS_Transporters"/>
</dbReference>
<dbReference type="PANTHER" id="PTHR23517">
    <property type="entry name" value="RESISTANCE PROTEIN MDTM, PUTATIVE-RELATED-RELATED"/>
    <property type="match status" value="1"/>
</dbReference>
<evidence type="ECO:0000256" key="1">
    <source>
        <dbReference type="ARBA" id="ARBA00004651"/>
    </source>
</evidence>
<dbReference type="InterPro" id="IPR020846">
    <property type="entry name" value="MFS_dom"/>
</dbReference>
<dbReference type="EMBL" id="LT549890">
    <property type="protein sequence ID" value="SAI86506.1"/>
    <property type="molecule type" value="Genomic_DNA"/>
</dbReference>
<evidence type="ECO:0000256" key="4">
    <source>
        <dbReference type="ARBA" id="ARBA00022692"/>
    </source>
</evidence>
<evidence type="ECO:0000313" key="10">
    <source>
        <dbReference type="Proteomes" id="UP000076770"/>
    </source>
</evidence>
<organism evidence="9 10">
    <name type="scientific">Saccharolobus solfataricus</name>
    <name type="common">Sulfolobus solfataricus</name>
    <dbReference type="NCBI Taxonomy" id="2287"/>
    <lineage>
        <taxon>Archaea</taxon>
        <taxon>Thermoproteota</taxon>
        <taxon>Thermoprotei</taxon>
        <taxon>Sulfolobales</taxon>
        <taxon>Sulfolobaceae</taxon>
        <taxon>Saccharolobus</taxon>
    </lineage>
</organism>
<protein>
    <submittedName>
        <fullName evidence="9">MFS transporter</fullName>
    </submittedName>
</protein>
<dbReference type="PANTHER" id="PTHR23517:SF14">
    <property type="entry name" value="PUTATIVE-RELATED"/>
    <property type="match status" value="1"/>
</dbReference>
<evidence type="ECO:0000313" key="9">
    <source>
        <dbReference type="EMBL" id="SAI86506.1"/>
    </source>
</evidence>
<feature type="transmembrane region" description="Helical" evidence="7">
    <location>
        <begin position="78"/>
        <end position="96"/>
    </location>
</feature>
<accession>A0A157T5K9</accession>
<keyword evidence="4 7" id="KW-0812">Transmembrane</keyword>
<evidence type="ECO:0000256" key="7">
    <source>
        <dbReference type="SAM" id="Phobius"/>
    </source>
</evidence>
<dbReference type="GO" id="GO:0005886">
    <property type="term" value="C:plasma membrane"/>
    <property type="evidence" value="ECO:0007669"/>
    <property type="project" value="UniProtKB-SubCell"/>
</dbReference>
<evidence type="ECO:0000256" key="6">
    <source>
        <dbReference type="ARBA" id="ARBA00023136"/>
    </source>
</evidence>
<dbReference type="Pfam" id="PF07690">
    <property type="entry name" value="MFS_1"/>
    <property type="match status" value="1"/>
</dbReference>
<evidence type="ECO:0000256" key="5">
    <source>
        <dbReference type="ARBA" id="ARBA00022989"/>
    </source>
</evidence>
<dbReference type="GO" id="GO:0022857">
    <property type="term" value="F:transmembrane transporter activity"/>
    <property type="evidence" value="ECO:0007669"/>
    <property type="project" value="InterPro"/>
</dbReference>
<name>A0A157T5K9_SACSO</name>
<dbReference type="PROSITE" id="PS50850">
    <property type="entry name" value="MFS"/>
    <property type="match status" value="1"/>
</dbReference>
<evidence type="ECO:0000256" key="2">
    <source>
        <dbReference type="ARBA" id="ARBA00022448"/>
    </source>
</evidence>
<dbReference type="Gene3D" id="1.20.1250.20">
    <property type="entry name" value="MFS general substrate transporter like domains"/>
    <property type="match status" value="1"/>
</dbReference>
<gene>
    <name evidence="9" type="ORF">SSOP1_2952</name>
</gene>
<evidence type="ECO:0000256" key="3">
    <source>
        <dbReference type="ARBA" id="ARBA00022475"/>
    </source>
</evidence>
<keyword evidence="5 7" id="KW-1133">Transmembrane helix</keyword>
<comment type="subcellular location">
    <subcellularLocation>
        <location evidence="1">Cell membrane</location>
        <topology evidence="1">Multi-pass membrane protein</topology>
    </subcellularLocation>
</comment>
<sequence length="136" mass="14995">MIVAFQDLVGRLISKRMWLIVIGTLIYTSGYFGVAFISNFLVASIDIAIITIAEMIVTPLSQAIANSLTNQSSRGRQIGLYSMVTGIGRVSGSSLISELMNYYLYTPVILWGIMSSFGLVSAAIYLYQIKIKRIKI</sequence>
<dbReference type="Proteomes" id="UP000076770">
    <property type="component" value="Chromosome i"/>
</dbReference>
<keyword evidence="6 7" id="KW-0472">Membrane</keyword>
<reference evidence="10" key="1">
    <citation type="submission" date="2016-04" db="EMBL/GenBank/DDBJ databases">
        <authorList>
            <person name="Shah S.A."/>
            <person name="Garrett R.A."/>
        </authorList>
    </citation>
    <scope>NUCLEOTIDE SEQUENCE [LARGE SCALE GENOMIC DNA]</scope>
    <source>
        <strain evidence="10">ATCC 35091 / DSM 1616 / JCM 8930 / NBRC 15331 / P1</strain>
    </source>
</reference>
<keyword evidence="2" id="KW-0813">Transport</keyword>
<evidence type="ECO:0000259" key="8">
    <source>
        <dbReference type="PROSITE" id="PS50850"/>
    </source>
</evidence>
<dbReference type="SUPFAM" id="SSF103473">
    <property type="entry name" value="MFS general substrate transporter"/>
    <property type="match status" value="1"/>
</dbReference>
<dbReference type="AlphaFoldDB" id="A0A157T5K9"/>
<dbReference type="InterPro" id="IPR011701">
    <property type="entry name" value="MFS"/>
</dbReference>
<dbReference type="PATRIC" id="fig|2287.9.peg.3097"/>
<proteinExistence type="predicted"/>
<dbReference type="InterPro" id="IPR036259">
    <property type="entry name" value="MFS_trans_sf"/>
</dbReference>
<keyword evidence="3" id="KW-1003">Cell membrane</keyword>
<feature type="transmembrane region" description="Helical" evidence="7">
    <location>
        <begin position="102"/>
        <end position="127"/>
    </location>
</feature>
<feature type="transmembrane region" description="Helical" evidence="7">
    <location>
        <begin position="18"/>
        <end position="41"/>
    </location>
</feature>
<feature type="domain" description="Major facilitator superfamily (MFS) profile" evidence="8">
    <location>
        <begin position="1"/>
        <end position="136"/>
    </location>
</feature>